<dbReference type="AlphaFoldDB" id="A0A517MZ12"/>
<dbReference type="InterPro" id="IPR029013">
    <property type="entry name" value="HP0062-like_sf"/>
</dbReference>
<reference evidence="1 2" key="1">
    <citation type="submission" date="2019-02" db="EMBL/GenBank/DDBJ databases">
        <title>Deep-cultivation of Planctomycetes and their phenomic and genomic characterization uncovers novel biology.</title>
        <authorList>
            <person name="Wiegand S."/>
            <person name="Jogler M."/>
            <person name="Boedeker C."/>
            <person name="Pinto D."/>
            <person name="Vollmers J."/>
            <person name="Rivas-Marin E."/>
            <person name="Kohn T."/>
            <person name="Peeters S.H."/>
            <person name="Heuer A."/>
            <person name="Rast P."/>
            <person name="Oberbeckmann S."/>
            <person name="Bunk B."/>
            <person name="Jeske O."/>
            <person name="Meyerdierks A."/>
            <person name="Storesund J.E."/>
            <person name="Kallscheuer N."/>
            <person name="Luecker S."/>
            <person name="Lage O.M."/>
            <person name="Pohl T."/>
            <person name="Merkel B.J."/>
            <person name="Hornburger P."/>
            <person name="Mueller R.-W."/>
            <person name="Bruemmer F."/>
            <person name="Labrenz M."/>
            <person name="Spormann A.M."/>
            <person name="Op den Camp H."/>
            <person name="Overmann J."/>
            <person name="Amann R."/>
            <person name="Jetten M.S.M."/>
            <person name="Mascher T."/>
            <person name="Medema M.H."/>
            <person name="Devos D.P."/>
            <person name="Kaster A.-K."/>
            <person name="Ovreas L."/>
            <person name="Rohde M."/>
            <person name="Galperin M.Y."/>
            <person name="Jogler C."/>
        </authorList>
    </citation>
    <scope>NUCLEOTIDE SEQUENCE [LARGE SCALE GENOMIC DNA]</scope>
    <source>
        <strain evidence="1 2">HG15A2</strain>
    </source>
</reference>
<accession>A0A517MZ12</accession>
<proteinExistence type="predicted"/>
<keyword evidence="2" id="KW-1185">Reference proteome</keyword>
<dbReference type="SUPFAM" id="SSF158414">
    <property type="entry name" value="HP0062-like"/>
    <property type="match status" value="1"/>
</dbReference>
<dbReference type="Proteomes" id="UP000319852">
    <property type="component" value="Chromosome"/>
</dbReference>
<dbReference type="EMBL" id="CP036263">
    <property type="protein sequence ID" value="QDT00119.1"/>
    <property type="molecule type" value="Genomic_DNA"/>
</dbReference>
<name>A0A517MZ12_9BACT</name>
<dbReference type="InterPro" id="IPR010310">
    <property type="entry name" value="T7SS_ESAT-6-like"/>
</dbReference>
<protein>
    <recommendedName>
        <fullName evidence="3">WXG100 family type VII secretion target</fullName>
    </recommendedName>
</protein>
<gene>
    <name evidence="1" type="ORF">HG15A2_34540</name>
</gene>
<sequence length="90" mass="10790">MSQAIVDPAELRRFAHQLRQFNAELEERLSTLGNQLHVLSATWRDQEQKKFSEEFEQILRLLGRSIEATNEYTPFLLRKAERIEEYLQQR</sequence>
<dbReference type="RefSeq" id="WP_145061390.1">
    <property type="nucleotide sequence ID" value="NZ_CP036263.1"/>
</dbReference>
<evidence type="ECO:0008006" key="3">
    <source>
        <dbReference type="Google" id="ProtNLM"/>
    </source>
</evidence>
<organism evidence="1 2">
    <name type="scientific">Adhaeretor mobilis</name>
    <dbReference type="NCBI Taxonomy" id="1930276"/>
    <lineage>
        <taxon>Bacteria</taxon>
        <taxon>Pseudomonadati</taxon>
        <taxon>Planctomycetota</taxon>
        <taxon>Planctomycetia</taxon>
        <taxon>Pirellulales</taxon>
        <taxon>Lacipirellulaceae</taxon>
        <taxon>Adhaeretor</taxon>
    </lineage>
</organism>
<dbReference type="KEGG" id="amob:HG15A2_34540"/>
<dbReference type="Gene3D" id="1.10.287.850">
    <property type="entry name" value="HP0062-like domain"/>
    <property type="match status" value="1"/>
</dbReference>
<evidence type="ECO:0000313" key="2">
    <source>
        <dbReference type="Proteomes" id="UP000319852"/>
    </source>
</evidence>
<dbReference type="OrthoDB" id="3035322at2"/>
<evidence type="ECO:0000313" key="1">
    <source>
        <dbReference type="EMBL" id="QDT00119.1"/>
    </source>
</evidence>
<dbReference type="Pfam" id="PF06013">
    <property type="entry name" value="WXG100"/>
    <property type="match status" value="1"/>
</dbReference>